<keyword evidence="6" id="KW-0067">ATP-binding</keyword>
<evidence type="ECO:0000313" key="10">
    <source>
        <dbReference type="Proteomes" id="UP001146793"/>
    </source>
</evidence>
<evidence type="ECO:0000313" key="8">
    <source>
        <dbReference type="EMBL" id="KAJ3439419.1"/>
    </source>
</evidence>
<dbReference type="InterPro" id="IPR020590">
    <property type="entry name" value="Guanylate_kinase_CS"/>
</dbReference>
<sequence length="193" mass="22227">MTTKNKKPIVLNGPSGSGKSFLLHNLMKKYPGQFSFSISHTTRQPRKGEKHGIDYYYVSKEKFQELKDDNQFIEHATVHGNMYGTSIQAVRDVQSQGKIPVLDVNIDGALSISKTDLKPRLMFVKPPSWEVLEKRLRGRNTETEEQIETRLNTAKKEMKWVEEHSDFYHHIIINGNVEDALQQLSDILEEDLD</sequence>
<dbReference type="Gene3D" id="3.40.50.300">
    <property type="entry name" value="P-loop containing nucleotide triphosphate hydrolases"/>
    <property type="match status" value="1"/>
</dbReference>
<dbReference type="EC" id="2.7.4.8" evidence="2"/>
<keyword evidence="5 8" id="KW-0418">Kinase</keyword>
<dbReference type="Pfam" id="PF00625">
    <property type="entry name" value="Guanylate_kin"/>
    <property type="match status" value="1"/>
</dbReference>
<evidence type="ECO:0000259" key="7">
    <source>
        <dbReference type="PROSITE" id="PS50052"/>
    </source>
</evidence>
<evidence type="ECO:0000313" key="11">
    <source>
        <dbReference type="Proteomes" id="UP001150062"/>
    </source>
</evidence>
<dbReference type="GO" id="GO:0004385">
    <property type="term" value="F:GMP kinase activity"/>
    <property type="evidence" value="ECO:0007669"/>
    <property type="project" value="UniProtKB-EC"/>
</dbReference>
<organism evidence="8 10">
    <name type="scientific">Anaeramoeba flamelloides</name>
    <dbReference type="NCBI Taxonomy" id="1746091"/>
    <lineage>
        <taxon>Eukaryota</taxon>
        <taxon>Metamonada</taxon>
        <taxon>Anaeramoebidae</taxon>
        <taxon>Anaeramoeba</taxon>
    </lineage>
</organism>
<evidence type="ECO:0000256" key="6">
    <source>
        <dbReference type="ARBA" id="ARBA00022840"/>
    </source>
</evidence>
<evidence type="ECO:0000256" key="2">
    <source>
        <dbReference type="ARBA" id="ARBA00012961"/>
    </source>
</evidence>
<dbReference type="FunFam" id="3.40.50.300:FF:000776">
    <property type="entry name" value="Guanylate kinase 2"/>
    <property type="match status" value="1"/>
</dbReference>
<evidence type="ECO:0000256" key="1">
    <source>
        <dbReference type="ARBA" id="ARBA00005790"/>
    </source>
</evidence>
<dbReference type="PANTHER" id="PTHR23117:SF13">
    <property type="entry name" value="GUANYLATE KINASE"/>
    <property type="match status" value="1"/>
</dbReference>
<proteinExistence type="inferred from homology"/>
<comment type="similarity">
    <text evidence="1">Belongs to the guanylate kinase family.</text>
</comment>
<gene>
    <name evidence="8" type="ORF">M0812_15445</name>
    <name evidence="9" type="ORF">M0813_09669</name>
</gene>
<feature type="domain" description="Guanylate kinase-like" evidence="7">
    <location>
        <begin position="6"/>
        <end position="189"/>
    </location>
</feature>
<dbReference type="AlphaFoldDB" id="A0AAV7ZHY8"/>
<keyword evidence="3" id="KW-0808">Transferase</keyword>
<dbReference type="GO" id="GO:0005524">
    <property type="term" value="F:ATP binding"/>
    <property type="evidence" value="ECO:0007669"/>
    <property type="project" value="UniProtKB-KW"/>
</dbReference>
<dbReference type="InterPro" id="IPR027417">
    <property type="entry name" value="P-loop_NTPase"/>
</dbReference>
<dbReference type="PROSITE" id="PS50052">
    <property type="entry name" value="GUANYLATE_KINASE_2"/>
    <property type="match status" value="1"/>
</dbReference>
<dbReference type="GO" id="GO:0005829">
    <property type="term" value="C:cytosol"/>
    <property type="evidence" value="ECO:0007669"/>
    <property type="project" value="TreeGrafter"/>
</dbReference>
<evidence type="ECO:0000256" key="4">
    <source>
        <dbReference type="ARBA" id="ARBA00022741"/>
    </source>
</evidence>
<reference evidence="9" key="1">
    <citation type="submission" date="2022-08" db="EMBL/GenBank/DDBJ databases">
        <title>Novel sulfate-reducing endosymbionts in the free-living metamonad Anaeramoeba.</title>
        <authorList>
            <person name="Jerlstrom-Hultqvist J."/>
            <person name="Cepicka I."/>
            <person name="Gallot-Lavallee L."/>
            <person name="Salas-Leiva D."/>
            <person name="Curtis B.A."/>
            <person name="Zahonova K."/>
            <person name="Pipaliya S."/>
            <person name="Dacks J."/>
            <person name="Roger A.J."/>
        </authorList>
    </citation>
    <scope>NUCLEOTIDE SEQUENCE</scope>
    <source>
        <strain evidence="9">Schooner1</strain>
    </source>
</reference>
<dbReference type="InterPro" id="IPR008144">
    <property type="entry name" value="Guanylate_kin-like_dom"/>
</dbReference>
<dbReference type="PROSITE" id="PS00856">
    <property type="entry name" value="GUANYLATE_KINASE_1"/>
    <property type="match status" value="1"/>
</dbReference>
<evidence type="ECO:0000313" key="9">
    <source>
        <dbReference type="EMBL" id="KAJ6227766.1"/>
    </source>
</evidence>
<accession>A0AAV7ZHY8</accession>
<keyword evidence="11" id="KW-1185">Reference proteome</keyword>
<dbReference type="InterPro" id="IPR017665">
    <property type="entry name" value="Guanylate_kinase"/>
</dbReference>
<dbReference type="EMBL" id="JANTQA010000032">
    <property type="protein sequence ID" value="KAJ3439419.1"/>
    <property type="molecule type" value="Genomic_DNA"/>
</dbReference>
<reference evidence="8" key="2">
    <citation type="submission" date="2022-08" db="EMBL/GenBank/DDBJ databases">
        <title>Novel sulphate-reducing endosymbionts in the free-living metamonad Anaeramoeba.</title>
        <authorList>
            <person name="Jerlstrom-Hultqvist J."/>
            <person name="Cepicka I."/>
            <person name="Gallot-Lavallee L."/>
            <person name="Salas-Leiva D."/>
            <person name="Curtis B.A."/>
            <person name="Zahonova K."/>
            <person name="Pipaliya S."/>
            <person name="Dacks J."/>
            <person name="Roger A.J."/>
        </authorList>
    </citation>
    <scope>NUCLEOTIDE SEQUENCE</scope>
    <source>
        <strain evidence="8">Busselton2</strain>
    </source>
</reference>
<name>A0AAV7ZHY8_9EUKA</name>
<evidence type="ECO:0000256" key="5">
    <source>
        <dbReference type="ARBA" id="ARBA00022777"/>
    </source>
</evidence>
<dbReference type="EMBL" id="JAOAOG010000333">
    <property type="protein sequence ID" value="KAJ6227766.1"/>
    <property type="molecule type" value="Genomic_DNA"/>
</dbReference>
<dbReference type="CDD" id="cd00071">
    <property type="entry name" value="GMPK"/>
    <property type="match status" value="1"/>
</dbReference>
<evidence type="ECO:0000256" key="3">
    <source>
        <dbReference type="ARBA" id="ARBA00022679"/>
    </source>
</evidence>
<dbReference type="SUPFAM" id="SSF52540">
    <property type="entry name" value="P-loop containing nucleoside triphosphate hydrolases"/>
    <property type="match status" value="1"/>
</dbReference>
<dbReference type="NCBIfam" id="TIGR03263">
    <property type="entry name" value="guanyl_kin"/>
    <property type="match status" value="1"/>
</dbReference>
<dbReference type="Proteomes" id="UP001146793">
    <property type="component" value="Unassembled WGS sequence"/>
</dbReference>
<dbReference type="SMART" id="SM00072">
    <property type="entry name" value="GuKc"/>
    <property type="match status" value="1"/>
</dbReference>
<protein>
    <recommendedName>
        <fullName evidence="2">guanylate kinase</fullName>
        <ecNumber evidence="2">2.7.4.8</ecNumber>
    </recommendedName>
</protein>
<comment type="caution">
    <text evidence="8">The sequence shown here is derived from an EMBL/GenBank/DDBJ whole genome shotgun (WGS) entry which is preliminary data.</text>
</comment>
<keyword evidence="4" id="KW-0547">Nucleotide-binding</keyword>
<dbReference type="PANTHER" id="PTHR23117">
    <property type="entry name" value="GUANYLATE KINASE-RELATED"/>
    <property type="match status" value="1"/>
</dbReference>
<dbReference type="Proteomes" id="UP001150062">
    <property type="component" value="Unassembled WGS sequence"/>
</dbReference>
<dbReference type="InterPro" id="IPR008145">
    <property type="entry name" value="GK/Ca_channel_bsu"/>
</dbReference>